<dbReference type="SUPFAM" id="SSF52540">
    <property type="entry name" value="P-loop containing nucleoside triphosphate hydrolases"/>
    <property type="match status" value="1"/>
</dbReference>
<dbReference type="GO" id="GO:0005524">
    <property type="term" value="F:ATP binding"/>
    <property type="evidence" value="ECO:0007669"/>
    <property type="project" value="InterPro"/>
</dbReference>
<dbReference type="InterPro" id="IPR039421">
    <property type="entry name" value="Type_1_exporter"/>
</dbReference>
<reference evidence="2 3" key="1">
    <citation type="submission" date="2022-04" db="EMBL/GenBank/DDBJ databases">
        <title>Chromosome-level reference genomes for two strains of Caenorhabditis briggsae: an improved platform for comparative genomics.</title>
        <authorList>
            <person name="Stevens L."/>
            <person name="Andersen E."/>
        </authorList>
    </citation>
    <scope>NUCLEOTIDE SEQUENCE [LARGE SCALE GENOMIC DNA]</scope>
    <source>
        <strain evidence="2">VX34</strain>
        <tissue evidence="2">Whole-organism</tissue>
    </source>
</reference>
<protein>
    <recommendedName>
        <fullName evidence="1">ABC transporter domain-containing protein</fullName>
    </recommendedName>
</protein>
<dbReference type="GO" id="GO:0016887">
    <property type="term" value="F:ATP hydrolysis activity"/>
    <property type="evidence" value="ECO:0007669"/>
    <property type="project" value="InterPro"/>
</dbReference>
<dbReference type="PANTHER" id="PTHR24221:SF503">
    <property type="entry name" value="MITOCHONDRIAL POTASSIUM CHANNEL ATP-BINDING SUBUNIT"/>
    <property type="match status" value="1"/>
</dbReference>
<sequence>MSSMESLEPGKTVALDGRWMGYFVWRGVKMSGGQKQIIAITRALVHKPRVLILDEATMAMDVESALVQKALSRCAQDMSVLKGPPRS</sequence>
<gene>
    <name evidence="2" type="ORF">L5515_017223</name>
</gene>
<name>A0AAE9FEY1_CAEBR</name>
<dbReference type="PANTHER" id="PTHR24221">
    <property type="entry name" value="ATP-BINDING CASSETTE SUB-FAMILY B"/>
    <property type="match status" value="1"/>
</dbReference>
<dbReference type="AlphaFoldDB" id="A0AAE9FEY1"/>
<dbReference type="EMBL" id="CP092625">
    <property type="protein sequence ID" value="UMM40702.1"/>
    <property type="molecule type" value="Genomic_DNA"/>
</dbReference>
<evidence type="ECO:0000313" key="3">
    <source>
        <dbReference type="Proteomes" id="UP000829354"/>
    </source>
</evidence>
<dbReference type="Gene3D" id="3.40.50.300">
    <property type="entry name" value="P-loop containing nucleotide triphosphate hydrolases"/>
    <property type="match status" value="1"/>
</dbReference>
<feature type="domain" description="ABC transporter" evidence="1">
    <location>
        <begin position="29"/>
        <end position="57"/>
    </location>
</feature>
<evidence type="ECO:0000259" key="1">
    <source>
        <dbReference type="Pfam" id="PF00005"/>
    </source>
</evidence>
<dbReference type="Proteomes" id="UP000829354">
    <property type="component" value="Chromosome X"/>
</dbReference>
<proteinExistence type="predicted"/>
<accession>A0AAE9FEY1</accession>
<dbReference type="InterPro" id="IPR027417">
    <property type="entry name" value="P-loop_NTPase"/>
</dbReference>
<evidence type="ECO:0000313" key="2">
    <source>
        <dbReference type="EMBL" id="UMM40702.1"/>
    </source>
</evidence>
<organism evidence="2 3">
    <name type="scientific">Caenorhabditis briggsae</name>
    <dbReference type="NCBI Taxonomy" id="6238"/>
    <lineage>
        <taxon>Eukaryota</taxon>
        <taxon>Metazoa</taxon>
        <taxon>Ecdysozoa</taxon>
        <taxon>Nematoda</taxon>
        <taxon>Chromadorea</taxon>
        <taxon>Rhabditida</taxon>
        <taxon>Rhabditina</taxon>
        <taxon>Rhabditomorpha</taxon>
        <taxon>Rhabditoidea</taxon>
        <taxon>Rhabditidae</taxon>
        <taxon>Peloderinae</taxon>
        <taxon>Caenorhabditis</taxon>
    </lineage>
</organism>
<dbReference type="Pfam" id="PF00005">
    <property type="entry name" value="ABC_tran"/>
    <property type="match status" value="1"/>
</dbReference>
<dbReference type="InterPro" id="IPR003439">
    <property type="entry name" value="ABC_transporter-like_ATP-bd"/>
</dbReference>
<keyword evidence="3" id="KW-1185">Reference proteome</keyword>